<dbReference type="UniPathway" id="UPA00219"/>
<dbReference type="InterPro" id="IPR045380">
    <property type="entry name" value="LD_TPept_scaffold_dom"/>
</dbReference>
<dbReference type="SUPFAM" id="SSF47090">
    <property type="entry name" value="PGBD-like"/>
    <property type="match status" value="1"/>
</dbReference>
<dbReference type="STRING" id="407022.SAMN05661044_05641"/>
<dbReference type="GO" id="GO:0004180">
    <property type="term" value="F:carboxypeptidase activity"/>
    <property type="evidence" value="ECO:0007669"/>
    <property type="project" value="UniProtKB-ARBA"/>
</dbReference>
<keyword evidence="3" id="KW-0808">Transferase</keyword>
<keyword evidence="4 7" id="KW-0133">Cell shape</keyword>
<accession>A0A1H7ZUD5</accession>
<dbReference type="Gene3D" id="2.40.440.10">
    <property type="entry name" value="L,D-transpeptidase catalytic domain-like"/>
    <property type="match status" value="1"/>
</dbReference>
<keyword evidence="10" id="KW-1185">Reference proteome</keyword>
<dbReference type="GO" id="GO:0016740">
    <property type="term" value="F:transferase activity"/>
    <property type="evidence" value="ECO:0007669"/>
    <property type="project" value="UniProtKB-KW"/>
</dbReference>
<dbReference type="InterPro" id="IPR038063">
    <property type="entry name" value="Transpep_catalytic_dom"/>
</dbReference>
<evidence type="ECO:0000256" key="4">
    <source>
        <dbReference type="ARBA" id="ARBA00022960"/>
    </source>
</evidence>
<dbReference type="Pfam" id="PF20142">
    <property type="entry name" value="Scaffold"/>
    <property type="match status" value="1"/>
</dbReference>
<dbReference type="PANTHER" id="PTHR41533">
    <property type="entry name" value="L,D-TRANSPEPTIDASE HI_1667-RELATED"/>
    <property type="match status" value="1"/>
</dbReference>
<dbReference type="InterPro" id="IPR036366">
    <property type="entry name" value="PGBDSf"/>
</dbReference>
<evidence type="ECO:0000259" key="8">
    <source>
        <dbReference type="PROSITE" id="PS52029"/>
    </source>
</evidence>
<feature type="active site" description="Proton donor/acceptor" evidence="7">
    <location>
        <position position="450"/>
    </location>
</feature>
<dbReference type="AlphaFoldDB" id="A0A1H7ZUD5"/>
<feature type="domain" description="L,D-TPase catalytic" evidence="8">
    <location>
        <begin position="335"/>
        <end position="495"/>
    </location>
</feature>
<dbReference type="InterPro" id="IPR002477">
    <property type="entry name" value="Peptidoglycan-bd-like"/>
</dbReference>
<evidence type="ECO:0000256" key="2">
    <source>
        <dbReference type="ARBA" id="ARBA00005992"/>
    </source>
</evidence>
<dbReference type="GO" id="GO:0008360">
    <property type="term" value="P:regulation of cell shape"/>
    <property type="evidence" value="ECO:0007669"/>
    <property type="project" value="UniProtKB-UniRule"/>
</dbReference>
<keyword evidence="5 7" id="KW-0573">Peptidoglycan synthesis</keyword>
<dbReference type="PROSITE" id="PS52029">
    <property type="entry name" value="LD_TPASE"/>
    <property type="match status" value="1"/>
</dbReference>
<dbReference type="Gene3D" id="1.10.101.10">
    <property type="entry name" value="PGBD-like superfamily/PGBD"/>
    <property type="match status" value="1"/>
</dbReference>
<evidence type="ECO:0000256" key="5">
    <source>
        <dbReference type="ARBA" id="ARBA00022984"/>
    </source>
</evidence>
<dbReference type="SUPFAM" id="SSF141523">
    <property type="entry name" value="L,D-transpeptidase catalytic domain-like"/>
    <property type="match status" value="1"/>
</dbReference>
<evidence type="ECO:0000256" key="6">
    <source>
        <dbReference type="ARBA" id="ARBA00023316"/>
    </source>
</evidence>
<dbReference type="PANTHER" id="PTHR41533:SF2">
    <property type="entry name" value="BLR7131 PROTEIN"/>
    <property type="match status" value="1"/>
</dbReference>
<name>A0A1H7ZUD5_OLID1</name>
<dbReference type="Pfam" id="PF01471">
    <property type="entry name" value="PG_binding_1"/>
    <property type="match status" value="1"/>
</dbReference>
<dbReference type="InterPro" id="IPR052905">
    <property type="entry name" value="LD-transpeptidase_YkuD-like"/>
</dbReference>
<evidence type="ECO:0000313" key="9">
    <source>
        <dbReference type="EMBL" id="SEM61903.1"/>
    </source>
</evidence>
<dbReference type="InterPro" id="IPR036365">
    <property type="entry name" value="PGBD-like_sf"/>
</dbReference>
<dbReference type="RefSeq" id="WP_238383912.1">
    <property type="nucleotide sequence ID" value="NZ_FOAF01000020.1"/>
</dbReference>
<dbReference type="EMBL" id="FOAF01000020">
    <property type="protein sequence ID" value="SEM61903.1"/>
    <property type="molecule type" value="Genomic_DNA"/>
</dbReference>
<dbReference type="GO" id="GO:0009252">
    <property type="term" value="P:peptidoglycan biosynthetic process"/>
    <property type="evidence" value="ECO:0007669"/>
    <property type="project" value="UniProtKB-UniPathway"/>
</dbReference>
<evidence type="ECO:0000256" key="1">
    <source>
        <dbReference type="ARBA" id="ARBA00004752"/>
    </source>
</evidence>
<keyword evidence="6 7" id="KW-0961">Cell wall biogenesis/degradation</keyword>
<sequence>MSKIQPVFFLIMVLFICWCTGCNQSKKQNKINRTDSLKAKAIEEWNKTIPGNFSEQTDLHFDSIKLDEFFAKYPALGSYKDNVYKFYQEKQYTFAWFDKNGLIEQAGNLTDRMLNLKDEGLDKELPYSRALDSLVNLHNQHKKTVAKDNELLEFMLTSQYFVFAQVAWQGADESTVKANDWFVPRKKISYTDYLDSLLQHPVNKNGASIEPVYRQYEQLRSYLKRYRELASSATWPTIIADQKSYKFGDSSEIIVQIKKRLLLLGDYTADTTSTLYDSSLLSGIKSFQSRHGLSPDGAIGPGTITALNVSPKTRVQQIIVNMERSRWLPVSLKTDYLAVNIPEFKLHVYHADSLLWSCNVVVGKAVHKTVIFHGDVKYVVFSPYWNVPPSIVRNEIVPGIRRDRNYIAKHNMEITGKSGGLPTVRQKPGPKNSLGLVKFLFPNSYNIYLHDSPSKSLYNEASRAFSHGCIRVSEPEKLANFLLKNDSTWNEKTIHEAMHANKEKYVTLKKTVPVFIAYFTAFIDREGKINFRKDIYNRDERLAGMLIEKN</sequence>
<evidence type="ECO:0000313" key="10">
    <source>
        <dbReference type="Proteomes" id="UP000199421"/>
    </source>
</evidence>
<organism evidence="9 10">
    <name type="scientific">Olivibacter domesticus</name>
    <name type="common">Pseudosphingobacterium domesticum</name>
    <dbReference type="NCBI Taxonomy" id="407022"/>
    <lineage>
        <taxon>Bacteria</taxon>
        <taxon>Pseudomonadati</taxon>
        <taxon>Bacteroidota</taxon>
        <taxon>Sphingobacteriia</taxon>
        <taxon>Sphingobacteriales</taxon>
        <taxon>Sphingobacteriaceae</taxon>
        <taxon>Olivibacter</taxon>
    </lineage>
</organism>
<gene>
    <name evidence="9" type="ORF">SAMN05661044_05641</name>
</gene>
<dbReference type="GO" id="GO:0071555">
    <property type="term" value="P:cell wall organization"/>
    <property type="evidence" value="ECO:0007669"/>
    <property type="project" value="UniProtKB-UniRule"/>
</dbReference>
<dbReference type="CDD" id="cd16913">
    <property type="entry name" value="YkuD_like"/>
    <property type="match status" value="1"/>
</dbReference>
<comment type="pathway">
    <text evidence="1 7">Cell wall biogenesis; peptidoglycan biosynthesis.</text>
</comment>
<evidence type="ECO:0000256" key="7">
    <source>
        <dbReference type="PROSITE-ProRule" id="PRU01373"/>
    </source>
</evidence>
<reference evidence="10" key="1">
    <citation type="submission" date="2016-10" db="EMBL/GenBank/DDBJ databases">
        <authorList>
            <person name="Varghese N."/>
            <person name="Submissions S."/>
        </authorList>
    </citation>
    <scope>NUCLEOTIDE SEQUENCE [LARGE SCALE GENOMIC DNA]</scope>
    <source>
        <strain evidence="10">DSM 18733</strain>
    </source>
</reference>
<feature type="active site" description="Nucleophile" evidence="7">
    <location>
        <position position="469"/>
    </location>
</feature>
<dbReference type="Pfam" id="PF03734">
    <property type="entry name" value="YkuD"/>
    <property type="match status" value="1"/>
</dbReference>
<dbReference type="Proteomes" id="UP000199421">
    <property type="component" value="Unassembled WGS sequence"/>
</dbReference>
<protein>
    <submittedName>
        <fullName evidence="9">Murein L,D-transpeptidase YcbB/YkuD</fullName>
    </submittedName>
</protein>
<comment type="similarity">
    <text evidence="2">Belongs to the YkuD family.</text>
</comment>
<proteinExistence type="inferred from homology"/>
<evidence type="ECO:0000256" key="3">
    <source>
        <dbReference type="ARBA" id="ARBA00022679"/>
    </source>
</evidence>
<dbReference type="InterPro" id="IPR005490">
    <property type="entry name" value="LD_TPept_cat_dom"/>
</dbReference>